<gene>
    <name evidence="1" type="ORF">HER15_13700</name>
</gene>
<name>A0AAE9MRS7_9FLAO</name>
<organism evidence="1 2">
    <name type="scientific">Tenacibaculum mesophilum</name>
    <dbReference type="NCBI Taxonomy" id="104268"/>
    <lineage>
        <taxon>Bacteria</taxon>
        <taxon>Pseudomonadati</taxon>
        <taxon>Bacteroidota</taxon>
        <taxon>Flavobacteriia</taxon>
        <taxon>Flavobacteriales</taxon>
        <taxon>Flavobacteriaceae</taxon>
        <taxon>Tenacibaculum</taxon>
    </lineage>
</organism>
<dbReference type="Proteomes" id="UP001056837">
    <property type="component" value="Chromosome"/>
</dbReference>
<dbReference type="Pfam" id="PF14907">
    <property type="entry name" value="NTP_transf_5"/>
    <property type="match status" value="1"/>
</dbReference>
<protein>
    <submittedName>
        <fullName evidence="1">Nucleotidyltransferase family protein</fullName>
    </submittedName>
</protein>
<dbReference type="RefSeq" id="WP_253679794.1">
    <property type="nucleotide sequence ID" value="NZ_CP050861.1"/>
</dbReference>
<dbReference type="EMBL" id="CP050861">
    <property type="protein sequence ID" value="UTD16465.1"/>
    <property type="molecule type" value="Genomic_DNA"/>
</dbReference>
<reference evidence="1" key="1">
    <citation type="submission" date="2020-04" db="EMBL/GenBank/DDBJ databases">
        <title>Tenacibaculum mesophilum bac2.</title>
        <authorList>
            <person name="Li M."/>
        </authorList>
    </citation>
    <scope>NUCLEOTIDE SEQUENCE</scope>
    <source>
        <strain evidence="1">Bac2</strain>
    </source>
</reference>
<dbReference type="InterPro" id="IPR039498">
    <property type="entry name" value="NTP_transf_5"/>
</dbReference>
<evidence type="ECO:0000313" key="1">
    <source>
        <dbReference type="EMBL" id="UTD16465.1"/>
    </source>
</evidence>
<dbReference type="AlphaFoldDB" id="A0AAE9MRS7"/>
<sequence>MNYKETLLFVAKCLTITHERDNCKLVEEKIKNNTVDWNTIVKVSTAQYVFPALYCNLKRADFLHYLPTDLVEYMQHITGLNRKRNEHIIAEAKEINELLLSNNITPIFLKGTGNLLEGLYEDIAERMVGDIDFLVNPKSFHSTVNLLKKNGYIEKTPHYIDNTVLNRHYPKITKKGKIAAIEVHYKMISNEKGFDFNFIEKSVNKLANKTTVLSYGNQVLLTSFNKQVNDKGQWTKTISLRNSYDLYRLSKKTSVKTVLNNFDHSESSYLKNFLAATNYIFNSPQSLEYNKTHKSEKYIKKVIFFINTPKKSTHNKRKWELYFLYKHRFSIILKSFYVKEYRKYLFDKFFNQPNS</sequence>
<proteinExistence type="predicted"/>
<accession>A0AAE9MRS7</accession>
<evidence type="ECO:0000313" key="2">
    <source>
        <dbReference type="Proteomes" id="UP001056837"/>
    </source>
</evidence>